<reference evidence="4" key="2">
    <citation type="journal article" date="2015" name="Fish Shellfish Immunol.">
        <title>Early steps in the European eel (Anguilla anguilla)-Vibrio vulnificus interaction in the gills: Role of the RtxA13 toxin.</title>
        <authorList>
            <person name="Callol A."/>
            <person name="Pajuelo D."/>
            <person name="Ebbesson L."/>
            <person name="Teles M."/>
            <person name="MacKenzie S."/>
            <person name="Amaro C."/>
        </authorList>
    </citation>
    <scope>NUCLEOTIDE SEQUENCE</scope>
</reference>
<dbReference type="InterPro" id="IPR001811">
    <property type="entry name" value="Chemokine_IL8-like_dom"/>
</dbReference>
<dbReference type="SMART" id="SM00199">
    <property type="entry name" value="SCY"/>
    <property type="match status" value="1"/>
</dbReference>
<proteinExistence type="predicted"/>
<dbReference type="GO" id="GO:0006955">
    <property type="term" value="P:immune response"/>
    <property type="evidence" value="ECO:0007669"/>
    <property type="project" value="InterPro"/>
</dbReference>
<dbReference type="Gene3D" id="2.40.50.40">
    <property type="match status" value="1"/>
</dbReference>
<keyword evidence="1" id="KW-0202">Cytokine</keyword>
<dbReference type="Pfam" id="PF00048">
    <property type="entry name" value="IL8"/>
    <property type="match status" value="1"/>
</dbReference>
<feature type="domain" description="Chemokine interleukin-8-like" evidence="3">
    <location>
        <begin position="28"/>
        <end position="73"/>
    </location>
</feature>
<dbReference type="GO" id="GO:0008009">
    <property type="term" value="F:chemokine activity"/>
    <property type="evidence" value="ECO:0007669"/>
    <property type="project" value="InterPro"/>
</dbReference>
<keyword evidence="2" id="KW-0732">Signal</keyword>
<evidence type="ECO:0000313" key="4">
    <source>
        <dbReference type="EMBL" id="JAH87406.1"/>
    </source>
</evidence>
<dbReference type="InterPro" id="IPR036048">
    <property type="entry name" value="Interleukin_8-like_sf"/>
</dbReference>
<dbReference type="SUPFAM" id="SSF54117">
    <property type="entry name" value="Interleukin 8-like chemokines"/>
    <property type="match status" value="1"/>
</dbReference>
<evidence type="ECO:0000259" key="3">
    <source>
        <dbReference type="SMART" id="SM00199"/>
    </source>
</evidence>
<dbReference type="AlphaFoldDB" id="A0A0E9WAU8"/>
<feature type="chain" id="PRO_5002434155" description="Chemokine interleukin-8-like domain-containing protein" evidence="2">
    <location>
        <begin position="24"/>
        <end position="73"/>
    </location>
</feature>
<evidence type="ECO:0000256" key="1">
    <source>
        <dbReference type="ARBA" id="ARBA00022514"/>
    </source>
</evidence>
<sequence>MKTLRNALLCLTVLQLCPSFSYSSDGPVVSCCQKTSNTMLERAKIKSYYKQKKGLCPVDAVIFVTVKGKKTLL</sequence>
<dbReference type="EMBL" id="GBXM01021171">
    <property type="protein sequence ID" value="JAH87406.1"/>
    <property type="molecule type" value="Transcribed_RNA"/>
</dbReference>
<organism evidence="4">
    <name type="scientific">Anguilla anguilla</name>
    <name type="common">European freshwater eel</name>
    <name type="synonym">Muraena anguilla</name>
    <dbReference type="NCBI Taxonomy" id="7936"/>
    <lineage>
        <taxon>Eukaryota</taxon>
        <taxon>Metazoa</taxon>
        <taxon>Chordata</taxon>
        <taxon>Craniata</taxon>
        <taxon>Vertebrata</taxon>
        <taxon>Euteleostomi</taxon>
        <taxon>Actinopterygii</taxon>
        <taxon>Neopterygii</taxon>
        <taxon>Teleostei</taxon>
        <taxon>Anguilliformes</taxon>
        <taxon>Anguillidae</taxon>
        <taxon>Anguilla</taxon>
    </lineage>
</organism>
<name>A0A0E9WAU8_ANGAN</name>
<feature type="signal peptide" evidence="2">
    <location>
        <begin position="1"/>
        <end position="23"/>
    </location>
</feature>
<dbReference type="GO" id="GO:0005615">
    <property type="term" value="C:extracellular space"/>
    <property type="evidence" value="ECO:0007669"/>
    <property type="project" value="UniProtKB-KW"/>
</dbReference>
<protein>
    <recommendedName>
        <fullName evidence="3">Chemokine interleukin-8-like domain-containing protein</fullName>
    </recommendedName>
</protein>
<evidence type="ECO:0000256" key="2">
    <source>
        <dbReference type="SAM" id="SignalP"/>
    </source>
</evidence>
<accession>A0A0E9WAU8</accession>
<reference evidence="4" key="1">
    <citation type="submission" date="2014-11" db="EMBL/GenBank/DDBJ databases">
        <authorList>
            <person name="Amaro Gonzalez C."/>
        </authorList>
    </citation>
    <scope>NUCLEOTIDE SEQUENCE</scope>
</reference>